<dbReference type="Proteomes" id="UP000053259">
    <property type="component" value="Unassembled WGS sequence"/>
</dbReference>
<dbReference type="Pfam" id="PF20263">
    <property type="entry name" value="LYRM2-like"/>
    <property type="match status" value="1"/>
</dbReference>
<organism evidence="2 3">
    <name type="scientific">Verruconis gallopava</name>
    <dbReference type="NCBI Taxonomy" id="253628"/>
    <lineage>
        <taxon>Eukaryota</taxon>
        <taxon>Fungi</taxon>
        <taxon>Dikarya</taxon>
        <taxon>Ascomycota</taxon>
        <taxon>Pezizomycotina</taxon>
        <taxon>Dothideomycetes</taxon>
        <taxon>Pleosporomycetidae</taxon>
        <taxon>Venturiales</taxon>
        <taxon>Sympoventuriaceae</taxon>
        <taxon>Verruconis</taxon>
    </lineage>
</organism>
<reference evidence="2 3" key="1">
    <citation type="submission" date="2015-01" db="EMBL/GenBank/DDBJ databases">
        <title>The Genome Sequence of Ochroconis gallopava CBS43764.</title>
        <authorList>
            <consortium name="The Broad Institute Genomics Platform"/>
            <person name="Cuomo C."/>
            <person name="de Hoog S."/>
            <person name="Gorbushina A."/>
            <person name="Stielow B."/>
            <person name="Teixiera M."/>
            <person name="Abouelleil A."/>
            <person name="Chapman S.B."/>
            <person name="Priest M."/>
            <person name="Young S.K."/>
            <person name="Wortman J."/>
            <person name="Nusbaum C."/>
            <person name="Birren B."/>
        </authorList>
    </citation>
    <scope>NUCLEOTIDE SEQUENCE [LARGE SCALE GENOMIC DNA]</scope>
    <source>
        <strain evidence="2 3">CBS 43764</strain>
    </source>
</reference>
<protein>
    <recommendedName>
        <fullName evidence="1">LYR motif-containing protein Cup1-like N-terminal domain-containing protein</fullName>
    </recommendedName>
</protein>
<dbReference type="EMBL" id="KN847530">
    <property type="protein sequence ID" value="KIW08705.1"/>
    <property type="molecule type" value="Genomic_DNA"/>
</dbReference>
<dbReference type="InterPro" id="IPR046896">
    <property type="entry name" value="Cup1-like_N"/>
</dbReference>
<dbReference type="CDD" id="cd20273">
    <property type="entry name" value="Complex1_LYR_unchar"/>
    <property type="match status" value="1"/>
</dbReference>
<gene>
    <name evidence="2" type="ORF">PV09_00652</name>
</gene>
<evidence type="ECO:0000313" key="2">
    <source>
        <dbReference type="EMBL" id="KIW08705.1"/>
    </source>
</evidence>
<dbReference type="GeneID" id="27308625"/>
<proteinExistence type="predicted"/>
<name>A0A0D2AQB4_9PEZI</name>
<sequence>MSLAAAKYRFVTRQQYVESSIHLFRALLRECTYLPDPASQVYFKQYIKHRFKNAARRGNPLLRRAVYGDEAFAKDAKVKLEQALRKGYKGLSQLIRANEGEIKPLMRILRYTYGRDGPRRYEMLRTLLVPDVVGAPRTQTRDITTVPVPDALEPPKSVTGDTIVYTISDRYSKLKAIVQSQLESDIASERTKLSKRIAIPATNSWGRPMPRKRVKNMIKKQYTKLIDAILTPLQEHQWLHLQGLATGKIPWEGCKPRRRAPDGRPLALTSSDLEKLVHISDDFGEHFYLDSFSNCNPAASKKEKILALAGDERNRGYWAADDAWLDDKNAVDSAFETVLEDELRVQTLNKNIKGKDRGHRITPRLMRRLWMRVFKECPMLKPDKEAGSNHWKVFWGGPESNVDTIPHELFVLKEPKENQNIQVG</sequence>
<evidence type="ECO:0000313" key="3">
    <source>
        <dbReference type="Proteomes" id="UP000053259"/>
    </source>
</evidence>
<dbReference type="AlphaFoldDB" id="A0A0D2AQB4"/>
<evidence type="ECO:0000259" key="1">
    <source>
        <dbReference type="Pfam" id="PF20263"/>
    </source>
</evidence>
<keyword evidence="3" id="KW-1185">Reference proteome</keyword>
<dbReference type="HOGENOM" id="CLU_037437_1_0_1"/>
<dbReference type="OrthoDB" id="5521299at2759"/>
<dbReference type="VEuPathDB" id="FungiDB:PV09_00652"/>
<accession>A0A0D2AQB4</accession>
<dbReference type="RefSeq" id="XP_016218574.1">
    <property type="nucleotide sequence ID" value="XM_016353421.1"/>
</dbReference>
<dbReference type="InParanoid" id="A0A0D2AQB4"/>
<feature type="domain" description="LYR motif-containing protein Cup1-like N-terminal" evidence="1">
    <location>
        <begin position="23"/>
        <end position="124"/>
    </location>
</feature>